<organism evidence="1">
    <name type="scientific">Pinguiococcus pyrenoidosus</name>
    <dbReference type="NCBI Taxonomy" id="172671"/>
    <lineage>
        <taxon>Eukaryota</taxon>
        <taxon>Sar</taxon>
        <taxon>Stramenopiles</taxon>
        <taxon>Ochrophyta</taxon>
        <taxon>Pinguiophyceae</taxon>
        <taxon>Pinguiochrysidales</taxon>
        <taxon>Pinguiochrysidaceae</taxon>
        <taxon>Pinguiococcus</taxon>
    </lineage>
</organism>
<dbReference type="SUPFAM" id="SSF52540">
    <property type="entry name" value="P-loop containing nucleoside triphosphate hydrolases"/>
    <property type="match status" value="1"/>
</dbReference>
<protein>
    <recommendedName>
        <fullName evidence="2">Sulfotransferase</fullName>
    </recommendedName>
</protein>
<evidence type="ECO:0000313" key="1">
    <source>
        <dbReference type="EMBL" id="CAD8253176.1"/>
    </source>
</evidence>
<evidence type="ECO:0008006" key="2">
    <source>
        <dbReference type="Google" id="ProtNLM"/>
    </source>
</evidence>
<name>A0A7R9U3I6_9STRA</name>
<dbReference type="Gene3D" id="3.40.50.300">
    <property type="entry name" value="P-loop containing nucleotide triphosphate hydrolases"/>
    <property type="match status" value="1"/>
</dbReference>
<reference evidence="1" key="1">
    <citation type="submission" date="2021-01" db="EMBL/GenBank/DDBJ databases">
        <authorList>
            <person name="Corre E."/>
            <person name="Pelletier E."/>
            <person name="Niang G."/>
            <person name="Scheremetjew M."/>
            <person name="Finn R."/>
            <person name="Kale V."/>
            <person name="Holt S."/>
            <person name="Cochrane G."/>
            <person name="Meng A."/>
            <person name="Brown T."/>
            <person name="Cohen L."/>
        </authorList>
    </citation>
    <scope>NUCLEOTIDE SEQUENCE</scope>
    <source>
        <strain evidence="1">CCMP2078</strain>
    </source>
</reference>
<dbReference type="InterPro" id="IPR027417">
    <property type="entry name" value="P-loop_NTPase"/>
</dbReference>
<dbReference type="InterPro" id="IPR052736">
    <property type="entry name" value="Stf3_sulfotransferase"/>
</dbReference>
<dbReference type="Pfam" id="PF13469">
    <property type="entry name" value="Sulfotransfer_3"/>
    <property type="match status" value="1"/>
</dbReference>
<dbReference type="PANTHER" id="PTHR36451">
    <property type="entry name" value="PAPS-DEPENDENT SULFOTRANSFERASE STF3"/>
    <property type="match status" value="1"/>
</dbReference>
<dbReference type="EMBL" id="HBEA01003544">
    <property type="protein sequence ID" value="CAD8253176.1"/>
    <property type="molecule type" value="Transcribed_RNA"/>
</dbReference>
<dbReference type="PANTHER" id="PTHR36451:SF1">
    <property type="entry name" value="OMEGA-HYDROXY-BETA-DIHYDROMENAQUINONE-9 SULFOTRANSFERASE STF3"/>
    <property type="match status" value="1"/>
</dbReference>
<sequence length="437" mass="49939">MLLLYILLAYALLVAPLLLARLVLAPKEPFWILAPPGVCIRERFYSTLFRGSMPLKSRLFITWRNCFYIASLPFWTALWTLDDLLAPAYRETELKAPVFLVGGFRTGTTSLHRSLAMDEKHYVSPRFAELALPFLSAQWVFDYLEALDKRNGTEYIAKIEKSLQSALGEEVMVRHPMAWYAAEEDDVVMAAWNWSGYYALMHCPTTEWKMTAGQYSKMAPAEVDRAVTFYTRVIQKVVYRRGNGREYLSKSHLIELMPALHRKIPGSRFVGIQRHPKDAIPSWFALGQAVTKAMSLSAQPKEAALDMHLQYADKYYAAEAAFFANCANSLPSGPVLRGADRRKFKLRFQEFLEQREASLLAIYQAFDMDFERSDIPKALKDEAVQKAHQDYKKKFSYKNPALDDLGLSLADVEERYREYMQSANLASLSEPSQNGGR</sequence>
<gene>
    <name evidence="1" type="ORF">PPYR1160_LOCUS2668</name>
</gene>
<proteinExistence type="predicted"/>
<dbReference type="AlphaFoldDB" id="A0A7R9U3I6"/>
<accession>A0A7R9U3I6</accession>